<dbReference type="EMBL" id="CP090896">
    <property type="protein sequence ID" value="ULT81870.1"/>
    <property type="molecule type" value="Genomic_DNA"/>
</dbReference>
<gene>
    <name evidence="1" type="ORF">L3Y34_011673</name>
</gene>
<protein>
    <recommendedName>
        <fullName evidence="3">F-box associated domain-containing protein</fullName>
    </recommendedName>
</protein>
<proteinExistence type="predicted"/>
<evidence type="ECO:0000313" key="2">
    <source>
        <dbReference type="Proteomes" id="UP000827892"/>
    </source>
</evidence>
<sequence length="210" mass="24175">MVRERFNRQKKYIREFSSKDAPVHKAINFCHLKNFVGFKICRHLVSQEELCFLQSEYNNLQKIELFATPPSGMEAFPMFHREAAITYAIEIIPEHLTRMTCESLSIKDTKISIYTINEFLKRWQTQGGPKSIRKLYVNEVYIPVITPVINIVRGLNTASWDASGKPNIHKSGQDCTKGWAIRQDGTGGKRATVLIEDFGISKSFLFLVWD</sequence>
<evidence type="ECO:0008006" key="3">
    <source>
        <dbReference type="Google" id="ProtNLM"/>
    </source>
</evidence>
<accession>A0AAE9CUR2</accession>
<name>A0AAE9CUR2_CAEBR</name>
<dbReference type="AlphaFoldDB" id="A0AAE9CUR2"/>
<dbReference type="Proteomes" id="UP000827892">
    <property type="component" value="Chromosome X"/>
</dbReference>
<dbReference type="PANTHER" id="PTHR21503">
    <property type="entry name" value="F-BOX-CONTAINING HYPOTHETICAL PROTEIN C.ELEGANS"/>
    <property type="match status" value="1"/>
</dbReference>
<organism evidence="1 2">
    <name type="scientific">Caenorhabditis briggsae</name>
    <dbReference type="NCBI Taxonomy" id="6238"/>
    <lineage>
        <taxon>Eukaryota</taxon>
        <taxon>Metazoa</taxon>
        <taxon>Ecdysozoa</taxon>
        <taxon>Nematoda</taxon>
        <taxon>Chromadorea</taxon>
        <taxon>Rhabditida</taxon>
        <taxon>Rhabditina</taxon>
        <taxon>Rhabditomorpha</taxon>
        <taxon>Rhabditoidea</taxon>
        <taxon>Rhabditidae</taxon>
        <taxon>Peloderinae</taxon>
        <taxon>Caenorhabditis</taxon>
    </lineage>
</organism>
<evidence type="ECO:0000313" key="1">
    <source>
        <dbReference type="EMBL" id="ULT81870.1"/>
    </source>
</evidence>
<reference evidence="1 2" key="1">
    <citation type="submission" date="2022-05" db="EMBL/GenBank/DDBJ databases">
        <title>Chromosome-level reference genomes for two strains of Caenorhabditis briggsae: an improved platform for comparative genomics.</title>
        <authorList>
            <person name="Stevens L."/>
            <person name="Andersen E.C."/>
        </authorList>
    </citation>
    <scope>NUCLEOTIDE SEQUENCE [LARGE SCALE GENOMIC DNA]</scope>
    <source>
        <strain evidence="1">QX1410_ONT</strain>
        <tissue evidence="1">Whole-organism</tissue>
    </source>
</reference>